<feature type="compositionally biased region" description="Low complexity" evidence="1">
    <location>
        <begin position="239"/>
        <end position="250"/>
    </location>
</feature>
<keyword evidence="3" id="KW-1185">Reference proteome</keyword>
<feature type="region of interest" description="Disordered" evidence="1">
    <location>
        <begin position="1172"/>
        <end position="1223"/>
    </location>
</feature>
<name>A0AAD4JUH7_9MUSC</name>
<feature type="compositionally biased region" description="Low complexity" evidence="1">
    <location>
        <begin position="1112"/>
        <end position="1121"/>
    </location>
</feature>
<evidence type="ECO:0000313" key="2">
    <source>
        <dbReference type="EMBL" id="KAH8359150.1"/>
    </source>
</evidence>
<feature type="compositionally biased region" description="Basic residues" evidence="1">
    <location>
        <begin position="1214"/>
        <end position="1223"/>
    </location>
</feature>
<evidence type="ECO:0008006" key="4">
    <source>
        <dbReference type="Google" id="ProtNLM"/>
    </source>
</evidence>
<feature type="compositionally biased region" description="Basic and acidic residues" evidence="1">
    <location>
        <begin position="296"/>
        <end position="305"/>
    </location>
</feature>
<feature type="region of interest" description="Disordered" evidence="1">
    <location>
        <begin position="461"/>
        <end position="481"/>
    </location>
</feature>
<feature type="compositionally biased region" description="Polar residues" evidence="1">
    <location>
        <begin position="254"/>
        <end position="266"/>
    </location>
</feature>
<proteinExistence type="predicted"/>
<feature type="compositionally biased region" description="Polar residues" evidence="1">
    <location>
        <begin position="581"/>
        <end position="597"/>
    </location>
</feature>
<dbReference type="Proteomes" id="UP001200034">
    <property type="component" value="Unassembled WGS sequence"/>
</dbReference>
<evidence type="ECO:0000313" key="3">
    <source>
        <dbReference type="Proteomes" id="UP001200034"/>
    </source>
</evidence>
<feature type="compositionally biased region" description="Low complexity" evidence="1">
    <location>
        <begin position="1001"/>
        <end position="1016"/>
    </location>
</feature>
<gene>
    <name evidence="2" type="ORF">KR093_004712</name>
</gene>
<reference evidence="2" key="1">
    <citation type="journal article" date="2021" name="Mol. Ecol. Resour.">
        <title>Phylogenomic analyses of the genus Drosophila reveals genomic signals of climate adaptation.</title>
        <authorList>
            <person name="Li F."/>
            <person name="Rane R.V."/>
            <person name="Luria V."/>
            <person name="Xiong Z."/>
            <person name="Chen J."/>
            <person name="Li Z."/>
            <person name="Catullo R.A."/>
            <person name="Griffin P.C."/>
            <person name="Schiffer M."/>
            <person name="Pearce S."/>
            <person name="Lee S.F."/>
            <person name="McElroy K."/>
            <person name="Stocker A."/>
            <person name="Shirriffs J."/>
            <person name="Cockerell F."/>
            <person name="Coppin C."/>
            <person name="Sgro C.M."/>
            <person name="Karger A."/>
            <person name="Cain J.W."/>
            <person name="Weber J.A."/>
            <person name="Santpere G."/>
            <person name="Kirschner M.W."/>
            <person name="Hoffmann A.A."/>
            <person name="Oakeshott J.G."/>
            <person name="Zhang G."/>
        </authorList>
    </citation>
    <scope>NUCLEOTIDE SEQUENCE</scope>
    <source>
        <strain evidence="2">BGI-SZ-2011g</strain>
    </source>
</reference>
<evidence type="ECO:0000256" key="1">
    <source>
        <dbReference type="SAM" id="MobiDB-lite"/>
    </source>
</evidence>
<accession>A0AAD4JUH7</accession>
<feature type="compositionally biased region" description="Low complexity" evidence="1">
    <location>
        <begin position="598"/>
        <end position="610"/>
    </location>
</feature>
<feature type="compositionally biased region" description="Polar residues" evidence="1">
    <location>
        <begin position="1192"/>
        <end position="1201"/>
    </location>
</feature>
<organism evidence="2 3">
    <name type="scientific">Drosophila rubida</name>
    <dbReference type="NCBI Taxonomy" id="30044"/>
    <lineage>
        <taxon>Eukaryota</taxon>
        <taxon>Metazoa</taxon>
        <taxon>Ecdysozoa</taxon>
        <taxon>Arthropoda</taxon>
        <taxon>Hexapoda</taxon>
        <taxon>Insecta</taxon>
        <taxon>Pterygota</taxon>
        <taxon>Neoptera</taxon>
        <taxon>Endopterygota</taxon>
        <taxon>Diptera</taxon>
        <taxon>Brachycera</taxon>
        <taxon>Muscomorpha</taxon>
        <taxon>Ephydroidea</taxon>
        <taxon>Drosophilidae</taxon>
        <taxon>Drosophila</taxon>
    </lineage>
</organism>
<feature type="region of interest" description="Disordered" evidence="1">
    <location>
        <begin position="1108"/>
        <end position="1131"/>
    </location>
</feature>
<feature type="region of interest" description="Disordered" evidence="1">
    <location>
        <begin position="223"/>
        <end position="336"/>
    </location>
</feature>
<protein>
    <recommendedName>
        <fullName evidence="4">Nuclear pore complex protein DDB_G0274915</fullName>
    </recommendedName>
</protein>
<feature type="compositionally biased region" description="Polar residues" evidence="1">
    <location>
        <begin position="307"/>
        <end position="326"/>
    </location>
</feature>
<feature type="compositionally biased region" description="Basic and acidic residues" evidence="1">
    <location>
        <begin position="469"/>
        <end position="481"/>
    </location>
</feature>
<comment type="caution">
    <text evidence="2">The sequence shown here is derived from an EMBL/GenBank/DDBJ whole genome shotgun (WGS) entry which is preliminary data.</text>
</comment>
<feature type="non-terminal residue" evidence="2">
    <location>
        <position position="1"/>
    </location>
</feature>
<dbReference type="EMBL" id="JAJJHW010003409">
    <property type="protein sequence ID" value="KAH8359150.1"/>
    <property type="molecule type" value="Genomic_DNA"/>
</dbReference>
<dbReference type="AlphaFoldDB" id="A0AAD4JUH7"/>
<feature type="region of interest" description="Disordered" evidence="1">
    <location>
        <begin position="990"/>
        <end position="1016"/>
    </location>
</feature>
<feature type="region of interest" description="Disordered" evidence="1">
    <location>
        <begin position="581"/>
        <end position="613"/>
    </location>
</feature>
<sequence length="1223" mass="126384">RTYADVHSSGLASRIVKYHNDSTGGTLKRSISFNNLHQPITQPRRSIVASPLTHKPNLPLLSMTRIAPPERSFYCGNTLPSLLRSNSLLGVDKCSEQLSCENRPILHPQPLQHDNEPTRSVLEELKEISRKRINSSVSQRLFGAGSMGLTNNKCFQDIQQNEFNTKKSCNRMADFVDHHNMHPHPQPHIQQMQSPTGVKRHRELSVAVPLRLHHTPIVVPLQHHHQPPQQHQLSHHQLHQQQQQQQNQLHMTYGGNNNHSPQQSPEQVAKRRNCSYSNDISSSLSSSKLHSHKRKLYDMREKVRSESGIQSTVRRENSASPDNSPLQHAAKIQRRQPTSDLRLAHLTQSQSTPITPLPATPAQRTVSAPALQQSATREEAVATPKPKLTLFNAKQQQLKQQVRTLEAESPDADVDAGEYAGIHFVKPKQQNSFNGVKNSNLERTQKTKLALMLSSLKGEIYQDDSEPESEARLVDETDAKRQPRITGSATLSATTKTTTVPTTTVTLSSATITTATVATAAPLATITTPAVATTAAVASTTTIAATVTTTAAATIPNANTKPVILGMTTIAPASNLTVTSSTEAKPNNSFNLISFNNTPTTKQTPTTSSSEVSTKLNATASEPILGGFKLPSSTTNTTNTANAALLFASPKATTASAQTTSTTSAGVFSFGNTATAKTTSASTSSVSTTAAITAPTFSFGGAATLAAPAATPAAAAANVVPAASSIFAFGNAAAAKTSDAPSTTNAATTFSFGNATSNTAPPAFKMDNWTPKPSLAAAASSTQSLDSAFKAPMATTTPTAAPTNAQNNTTDSSKVFSFGNSNTKTTSANAAAPIAPTATSIFGQAAAATATPSTPSFSFNSATTSATTTTAQPVDSGSNSSAGLFAFAGSGGASGATAAGGAAAVVKPVAKAPPFTLPSTNKSNVFSFGGGGGNAAKTPATAAAPTNFNFNATPNAPAAASTNNFSFNAAPNQTSIFGGNATESATATITPSKPLTFGGNATTTEQQSQSTAAPAAPAGGFSFAAVAQKNESNNLFGTPAATGVVKPSFNFGGNSAPSTTTPAPAAFGGFATPAAPASKPFAFGGSATSAPANNTTSPMGSNLFASAVTATQQQQQQPQQQKPFAFGGAAATPQMNSTSNIFAFGANSSTAPANNIFGSAAPAPVAGGTFKFGGTASPAPGNGPTPDMQGGATAQQLNSGNLFALPNTPESRPIRRATRRLQK</sequence>